<name>A0A8E0VKG2_9TREM</name>
<evidence type="ECO:0000256" key="2">
    <source>
        <dbReference type="ARBA" id="ARBA00004496"/>
    </source>
</evidence>
<dbReference type="GO" id="GO:0000387">
    <property type="term" value="P:spliceosomal snRNP assembly"/>
    <property type="evidence" value="ECO:0007669"/>
    <property type="project" value="TreeGrafter"/>
</dbReference>
<protein>
    <submittedName>
        <fullName evidence="6">Nucleotide-sensitive chloride current inducer</fullName>
    </submittedName>
</protein>
<feature type="compositionally biased region" description="Acidic residues" evidence="5">
    <location>
        <begin position="191"/>
        <end position="209"/>
    </location>
</feature>
<dbReference type="PANTHER" id="PTHR21399:SF0">
    <property type="entry name" value="METHYLOSOME SUBUNIT PICLN"/>
    <property type="match status" value="1"/>
</dbReference>
<evidence type="ECO:0000256" key="5">
    <source>
        <dbReference type="SAM" id="MobiDB-lite"/>
    </source>
</evidence>
<evidence type="ECO:0000313" key="6">
    <source>
        <dbReference type="EMBL" id="KAA0193312.1"/>
    </source>
</evidence>
<feature type="region of interest" description="Disordered" evidence="5">
    <location>
        <begin position="191"/>
        <end position="222"/>
    </location>
</feature>
<evidence type="ECO:0000256" key="3">
    <source>
        <dbReference type="ARBA" id="ARBA00022490"/>
    </source>
</evidence>
<comment type="caution">
    <text evidence="6">The sequence shown here is derived from an EMBL/GenBank/DDBJ whole genome shotgun (WGS) entry which is preliminary data.</text>
</comment>
<keyword evidence="4" id="KW-0539">Nucleus</keyword>
<reference evidence="6" key="1">
    <citation type="submission" date="2019-05" db="EMBL/GenBank/DDBJ databases">
        <title>Annotation for the trematode Fasciolopsis buski.</title>
        <authorList>
            <person name="Choi Y.-J."/>
        </authorList>
    </citation>
    <scope>NUCLEOTIDE SEQUENCE</scope>
    <source>
        <strain evidence="6">HT</strain>
        <tissue evidence="6">Whole worm</tissue>
    </source>
</reference>
<dbReference type="GO" id="GO:0034715">
    <property type="term" value="C:pICln-Sm protein complex"/>
    <property type="evidence" value="ECO:0007669"/>
    <property type="project" value="TreeGrafter"/>
</dbReference>
<evidence type="ECO:0000256" key="1">
    <source>
        <dbReference type="ARBA" id="ARBA00004123"/>
    </source>
</evidence>
<sequence>MQLVHSVGDSACGVNFQQNEVNLFEDSRLIDHGSLSITERCFSWTGQSRHFSVPYTQITLHAISKDPQNAASGDQQATVVFPHPHLLVMIDGDRLWNPDPVHSSTDGQVDTDEKMAIDGDEVVVNTINGDGFVDADDDTESEGRASDCPGVTTILRFVPGNSTVLEDMYNALAECQALNPDLQDELSNSELEDLAEEGDEEDNREDEIGNGEFRFDKHVRNF</sequence>
<dbReference type="PANTHER" id="PTHR21399">
    <property type="entry name" value="CHLORIDE CONDUCTANCE REGULATORY PROTEIN ICLN"/>
    <property type="match status" value="1"/>
</dbReference>
<dbReference type="GO" id="GO:0005829">
    <property type="term" value="C:cytosol"/>
    <property type="evidence" value="ECO:0007669"/>
    <property type="project" value="TreeGrafter"/>
</dbReference>
<evidence type="ECO:0000313" key="7">
    <source>
        <dbReference type="Proteomes" id="UP000728185"/>
    </source>
</evidence>
<feature type="compositionally biased region" description="Basic and acidic residues" evidence="5">
    <location>
        <begin position="213"/>
        <end position="222"/>
    </location>
</feature>
<dbReference type="OrthoDB" id="19714at2759"/>
<dbReference type="Proteomes" id="UP000728185">
    <property type="component" value="Unassembled WGS sequence"/>
</dbReference>
<dbReference type="GO" id="GO:0005681">
    <property type="term" value="C:spliceosomal complex"/>
    <property type="evidence" value="ECO:0007669"/>
    <property type="project" value="TreeGrafter"/>
</dbReference>
<dbReference type="Gene3D" id="2.30.29.30">
    <property type="entry name" value="Pleckstrin-homology domain (PH domain)/Phosphotyrosine-binding domain (PTB)"/>
    <property type="match status" value="1"/>
</dbReference>
<dbReference type="EMBL" id="LUCM01005117">
    <property type="protein sequence ID" value="KAA0193312.1"/>
    <property type="molecule type" value="Genomic_DNA"/>
</dbReference>
<dbReference type="GO" id="GO:0045292">
    <property type="term" value="P:mRNA cis splicing, via spliceosome"/>
    <property type="evidence" value="ECO:0007669"/>
    <property type="project" value="TreeGrafter"/>
</dbReference>
<dbReference type="InterPro" id="IPR039924">
    <property type="entry name" value="ICln/Lot5/Saf5"/>
</dbReference>
<organism evidence="6 7">
    <name type="scientific">Fasciolopsis buskii</name>
    <dbReference type="NCBI Taxonomy" id="27845"/>
    <lineage>
        <taxon>Eukaryota</taxon>
        <taxon>Metazoa</taxon>
        <taxon>Spiralia</taxon>
        <taxon>Lophotrochozoa</taxon>
        <taxon>Platyhelminthes</taxon>
        <taxon>Trematoda</taxon>
        <taxon>Digenea</taxon>
        <taxon>Plagiorchiida</taxon>
        <taxon>Echinostomata</taxon>
        <taxon>Echinostomatoidea</taxon>
        <taxon>Fasciolidae</taxon>
        <taxon>Fasciolopsis</taxon>
    </lineage>
</organism>
<gene>
    <name evidence="6" type="ORF">FBUS_01521</name>
</gene>
<evidence type="ECO:0000256" key="4">
    <source>
        <dbReference type="ARBA" id="ARBA00023242"/>
    </source>
</evidence>
<dbReference type="InterPro" id="IPR011993">
    <property type="entry name" value="PH-like_dom_sf"/>
</dbReference>
<keyword evidence="3" id="KW-0963">Cytoplasm</keyword>
<comment type="subcellular location">
    <subcellularLocation>
        <location evidence="2">Cytoplasm</location>
    </subcellularLocation>
    <subcellularLocation>
        <location evidence="1">Nucleus</location>
    </subcellularLocation>
</comment>
<accession>A0A8E0VKG2</accession>
<dbReference type="Pfam" id="PF03517">
    <property type="entry name" value="Voldacs"/>
    <property type="match status" value="1"/>
</dbReference>
<keyword evidence="7" id="KW-1185">Reference proteome</keyword>
<dbReference type="AlphaFoldDB" id="A0A8E0VKG2"/>
<proteinExistence type="predicted"/>